<dbReference type="EMBL" id="FCNV02000014">
    <property type="protein sequence ID" value="SAL46762.1"/>
    <property type="molecule type" value="Genomic_DNA"/>
</dbReference>
<evidence type="ECO:0000313" key="1">
    <source>
        <dbReference type="EMBL" id="SAL46762.1"/>
    </source>
</evidence>
<proteinExistence type="predicted"/>
<dbReference type="AlphaFoldDB" id="A0A658R471"/>
<comment type="caution">
    <text evidence="1">The sequence shown here is derived from an EMBL/GenBank/DDBJ whole genome shotgun (WGS) entry which is preliminary data.</text>
</comment>
<sequence>MHRELFVLEHSYFSFGCIYRVDLRSRSGRLIETHYVKLSDIAWC</sequence>
<name>A0A658R471_9BURK</name>
<dbReference type="Proteomes" id="UP000198263">
    <property type="component" value="Unassembled WGS sequence"/>
</dbReference>
<gene>
    <name evidence="1" type="ORF">AWB72_04882</name>
</gene>
<organism evidence="1 2">
    <name type="scientific">Caballeronia concitans</name>
    <dbReference type="NCBI Taxonomy" id="1777133"/>
    <lineage>
        <taxon>Bacteria</taxon>
        <taxon>Pseudomonadati</taxon>
        <taxon>Pseudomonadota</taxon>
        <taxon>Betaproteobacteria</taxon>
        <taxon>Burkholderiales</taxon>
        <taxon>Burkholderiaceae</taxon>
        <taxon>Caballeronia</taxon>
    </lineage>
</organism>
<accession>A0A658R471</accession>
<protein>
    <submittedName>
        <fullName evidence="1">Uncharacterized protein</fullName>
    </submittedName>
</protein>
<dbReference type="RefSeq" id="WP_280174599.1">
    <property type="nucleotide sequence ID" value="NZ_FCNV02000014.1"/>
</dbReference>
<keyword evidence="2" id="KW-1185">Reference proteome</keyword>
<reference evidence="1 2" key="1">
    <citation type="submission" date="2016-01" db="EMBL/GenBank/DDBJ databases">
        <authorList>
            <person name="Peeters C."/>
        </authorList>
    </citation>
    <scope>NUCLEOTIDE SEQUENCE [LARGE SCALE GENOMIC DNA]</scope>
    <source>
        <strain evidence="1">LMG 29315</strain>
    </source>
</reference>
<evidence type="ECO:0000313" key="2">
    <source>
        <dbReference type="Proteomes" id="UP000198263"/>
    </source>
</evidence>